<dbReference type="PANTHER" id="PTHR43308">
    <property type="entry name" value="OUTER MEMBRANE PROTEIN ALPHA-RELATED"/>
    <property type="match status" value="1"/>
</dbReference>
<dbReference type="PROSITE" id="PS51272">
    <property type="entry name" value="SLH"/>
    <property type="match status" value="3"/>
</dbReference>
<evidence type="ECO:0000256" key="1">
    <source>
        <dbReference type="SAM" id="Phobius"/>
    </source>
</evidence>
<dbReference type="InterPro" id="IPR051465">
    <property type="entry name" value="Cell_Envelope_Struct_Comp"/>
</dbReference>
<dbReference type="PANTHER" id="PTHR43308:SF5">
    <property type="entry name" value="S-LAYER PROTEIN _ PEPTIDOGLYCAN ENDO-BETA-N-ACETYLGLUCOSAMINIDASE"/>
    <property type="match status" value="1"/>
</dbReference>
<organism evidence="3 4">
    <name type="scientific">Paenibacillus amylolyticus</name>
    <dbReference type="NCBI Taxonomy" id="1451"/>
    <lineage>
        <taxon>Bacteria</taxon>
        <taxon>Bacillati</taxon>
        <taxon>Bacillota</taxon>
        <taxon>Bacilli</taxon>
        <taxon>Bacillales</taxon>
        <taxon>Paenibacillaceae</taxon>
        <taxon>Paenibacillus</taxon>
    </lineage>
</organism>
<feature type="domain" description="SLH" evidence="2">
    <location>
        <begin position="131"/>
        <end position="192"/>
    </location>
</feature>
<protein>
    <submittedName>
        <fullName evidence="3">S-layer homology domain-containing protein</fullName>
    </submittedName>
</protein>
<accession>A0A5M9WYL7</accession>
<evidence type="ECO:0000313" key="4">
    <source>
        <dbReference type="Proteomes" id="UP000323664"/>
    </source>
</evidence>
<feature type="domain" description="SLH" evidence="2">
    <location>
        <begin position="199"/>
        <end position="265"/>
    </location>
</feature>
<feature type="transmembrane region" description="Helical" evidence="1">
    <location>
        <begin position="28"/>
        <end position="52"/>
    </location>
</feature>
<feature type="domain" description="SLH" evidence="2">
    <location>
        <begin position="67"/>
        <end position="130"/>
    </location>
</feature>
<name>A0A5M9WYL7_PAEAM</name>
<dbReference type="Proteomes" id="UP000323664">
    <property type="component" value="Unassembled WGS sequence"/>
</dbReference>
<keyword evidence="1" id="KW-0812">Transmembrane</keyword>
<reference evidence="3 4" key="1">
    <citation type="journal article" date="2019" name="J. Ind. Microbiol. Biotechnol.">
        <title>Paenibacillus amylolyticus 27C64 has a diverse set of carbohydrate-active enzymes and complete pectin deconstruction system.</title>
        <authorList>
            <person name="Keggi C."/>
            <person name="Doran-Peterson J."/>
        </authorList>
    </citation>
    <scope>NUCLEOTIDE SEQUENCE [LARGE SCALE GENOMIC DNA]</scope>
    <source>
        <strain evidence="3 4">27C64</strain>
    </source>
</reference>
<gene>
    <name evidence="3" type="ORF">EC604_22860</name>
</gene>
<evidence type="ECO:0000313" key="3">
    <source>
        <dbReference type="EMBL" id="KAA8786675.1"/>
    </source>
</evidence>
<keyword evidence="1" id="KW-1133">Transmembrane helix</keyword>
<dbReference type="Pfam" id="PF00395">
    <property type="entry name" value="SLH"/>
    <property type="match status" value="3"/>
</dbReference>
<dbReference type="OrthoDB" id="5845122at2"/>
<comment type="caution">
    <text evidence="3">The sequence shown here is derived from an EMBL/GenBank/DDBJ whole genome shotgun (WGS) entry which is preliminary data.</text>
</comment>
<dbReference type="AlphaFoldDB" id="A0A5M9WYL7"/>
<sequence>MKHPHTKVHRSVNRLKKKQVVQGKKKKGFVYMMGLLTAAMMAGTCLSFGMGYGQWTTVVSAAGVNDSVGSRFSDIKGHWAQATIAKAYEKNLISGYQDGTFRPNGKITRGEYAAILARATRIENARGQEQASFSDLQGHWSEMAVRQLVGQGFIDAGDYASGFKPNTELTRYEMMKWIANGLRKSDSSFQNAFNDTKNTLLPTPEVNRGTIRDEQIPYLALVRGTGIVGGFQDGTLKPADTTTRAEVSAILLRYMDVEGTDASKYSDLNEMREVGTTGTNLTTISNYKYGSGSVMISDLSEADISLSNKSGVLQIHRFIVVDATQSKPEGIYAKLFMPEKYASGSYRTFVDISFKSNLESSNLITFNRGLSDSLIQFNRLNLDVAKKQGINTIPMDSGQLLKKGIKKRIWVTSTLRNTSWSYSLKTDQIGEFRIQR</sequence>
<evidence type="ECO:0000259" key="2">
    <source>
        <dbReference type="PROSITE" id="PS51272"/>
    </source>
</evidence>
<dbReference type="EMBL" id="RIAS01000015">
    <property type="protein sequence ID" value="KAA8786675.1"/>
    <property type="molecule type" value="Genomic_DNA"/>
</dbReference>
<keyword evidence="1" id="KW-0472">Membrane</keyword>
<proteinExistence type="predicted"/>
<dbReference type="InterPro" id="IPR001119">
    <property type="entry name" value="SLH_dom"/>
</dbReference>